<dbReference type="EMBL" id="AP027041">
    <property type="protein sequence ID" value="BDU17445.1"/>
    <property type="molecule type" value="Genomic_DNA"/>
</dbReference>
<reference evidence="4 5" key="1">
    <citation type="journal article" date="2023" name="Int. J. Syst. Evol. Microbiol.">
        <title>Physiological and genomic analyses of cobalamin (vitamin B12)-auxotrophy of Lysobacter auxotrophicus sp. nov., a methionine-auxotrophic chitinolytic bacterium isolated from chitin-treated soil.</title>
        <authorList>
            <person name="Saito A."/>
            <person name="Dohra H."/>
            <person name="Hamada M."/>
            <person name="Moriuchi R."/>
            <person name="Kotsuchibashi Y."/>
            <person name="Mori K."/>
        </authorList>
    </citation>
    <scope>NUCLEOTIDE SEQUENCE [LARGE SCALE GENOMIC DNA]</scope>
    <source>
        <strain evidence="4 5">5-21a</strain>
    </source>
</reference>
<keyword evidence="1" id="KW-0677">Repeat</keyword>
<organism evidence="4 5">
    <name type="scientific">Lysobacter auxotrophicus</name>
    <dbReference type="NCBI Taxonomy" id="2992573"/>
    <lineage>
        <taxon>Bacteria</taxon>
        <taxon>Pseudomonadati</taxon>
        <taxon>Pseudomonadota</taxon>
        <taxon>Gammaproteobacteria</taxon>
        <taxon>Lysobacterales</taxon>
        <taxon>Lysobacteraceae</taxon>
        <taxon>Lysobacter</taxon>
    </lineage>
</organism>
<dbReference type="InterPro" id="IPR003431">
    <property type="entry name" value="B-propeller_Phytase"/>
</dbReference>
<dbReference type="Gene3D" id="2.120.10.30">
    <property type="entry name" value="TolB, C-terminal domain"/>
    <property type="match status" value="1"/>
</dbReference>
<dbReference type="Proteomes" id="UP001317822">
    <property type="component" value="Chromosome"/>
</dbReference>
<keyword evidence="2" id="KW-0732">Signal</keyword>
<evidence type="ECO:0000259" key="3">
    <source>
        <dbReference type="PROSITE" id="PS51662"/>
    </source>
</evidence>
<feature type="domain" description="BPP" evidence="3">
    <location>
        <begin position="46"/>
        <end position="371"/>
    </location>
</feature>
<feature type="signal peptide" evidence="2">
    <location>
        <begin position="1"/>
        <end position="22"/>
    </location>
</feature>
<evidence type="ECO:0000256" key="1">
    <source>
        <dbReference type="ARBA" id="ARBA00022737"/>
    </source>
</evidence>
<accession>A0ABM8DFU1</accession>
<dbReference type="InterPro" id="IPR001258">
    <property type="entry name" value="NHL_repeat"/>
</dbReference>
<proteinExistence type="predicted"/>
<dbReference type="PROSITE" id="PS51662">
    <property type="entry name" value="BP_PHYTASE"/>
    <property type="match status" value="1"/>
</dbReference>
<dbReference type="SUPFAM" id="SSF50956">
    <property type="entry name" value="Thermostable phytase (3-phytase)"/>
    <property type="match status" value="1"/>
</dbReference>
<dbReference type="RefSeq" id="WP_425494520.1">
    <property type="nucleotide sequence ID" value="NZ_AP027041.1"/>
</dbReference>
<dbReference type="Pfam" id="PF01436">
    <property type="entry name" value="NHL"/>
    <property type="match status" value="1"/>
</dbReference>
<dbReference type="InterPro" id="IPR011042">
    <property type="entry name" value="6-blade_b-propeller_TolB-like"/>
</dbReference>
<evidence type="ECO:0000313" key="4">
    <source>
        <dbReference type="EMBL" id="BDU17445.1"/>
    </source>
</evidence>
<keyword evidence="5" id="KW-1185">Reference proteome</keyword>
<name>A0ABM8DFU1_9GAMM</name>
<feature type="chain" id="PRO_5047433523" evidence="2">
    <location>
        <begin position="23"/>
        <end position="379"/>
    </location>
</feature>
<evidence type="ECO:0000313" key="5">
    <source>
        <dbReference type="Proteomes" id="UP001317822"/>
    </source>
</evidence>
<evidence type="ECO:0000256" key="2">
    <source>
        <dbReference type="SAM" id="SignalP"/>
    </source>
</evidence>
<gene>
    <name evidence="4" type="ORF">LA521A_26460</name>
</gene>
<sequence length="379" mass="41641">MSDSMTMRWAALAFACCLTACATTGNAPLAQHDREPDEAMEVDPLLAQSGIAHEVIAEAFLTASTPDENVDSPASWRAPDGKRWLIATGKASDRLIVYDGATGATLRTVGGPGTAPGQLQRPNGISVSGDFVFVVERDNHRVQMFQLPDFKPLLVFGAQDLKQPYGLWVRAQRDSYEVIVSDNYMSPQNEDVPPPLAELDRRFKRYQLRRVPGGWQARLMETFGDTGEAGAIRIAESVFGDIEHDRLLLAEEDVATGTRLREYGLDGTYRGRDIGAGLFKAQAEGMALYRCEGGAGYWIATDQFKDRSLFHVIDRVTLKHLGAFAGNKTANTDGVWLDQSADKRFPQGVFYAVDDDQAVAAFDWQDIARALSLPACKTE</sequence>
<dbReference type="Pfam" id="PF02333">
    <property type="entry name" value="Phytase"/>
    <property type="match status" value="1"/>
</dbReference>
<protein>
    <submittedName>
        <fullName evidence="4">Phytase</fullName>
    </submittedName>
</protein>